<dbReference type="InterPro" id="IPR011059">
    <property type="entry name" value="Metal-dep_hydrolase_composite"/>
</dbReference>
<comment type="similarity">
    <text evidence="2">Belongs to the metallo-dependent hydrolases superfamily. Hydantoinase/dihydropyrimidinase family.</text>
</comment>
<dbReference type="InterPro" id="IPR032466">
    <property type="entry name" value="Metal_Hydrolase"/>
</dbReference>
<protein>
    <submittedName>
        <fullName evidence="4">Amidohydrolase family protein</fullName>
    </submittedName>
</protein>
<dbReference type="OrthoDB" id="9775759at2"/>
<evidence type="ECO:0000259" key="3">
    <source>
        <dbReference type="Pfam" id="PF01979"/>
    </source>
</evidence>
<comment type="cofactor">
    <cofactor evidence="1">
        <name>Zn(2+)</name>
        <dbReference type="ChEBI" id="CHEBI:29105"/>
    </cofactor>
</comment>
<dbReference type="Gene3D" id="2.30.40.10">
    <property type="entry name" value="Urease, subunit C, domain 1"/>
    <property type="match status" value="1"/>
</dbReference>
<evidence type="ECO:0000256" key="1">
    <source>
        <dbReference type="ARBA" id="ARBA00001947"/>
    </source>
</evidence>
<dbReference type="InterPro" id="IPR050378">
    <property type="entry name" value="Metallo-dep_Hydrolases_sf"/>
</dbReference>
<dbReference type="GO" id="GO:0016812">
    <property type="term" value="F:hydrolase activity, acting on carbon-nitrogen (but not peptide) bonds, in cyclic amides"/>
    <property type="evidence" value="ECO:0007669"/>
    <property type="project" value="TreeGrafter"/>
</dbReference>
<sequence length="467" mass="49233">MPTPDLLLRGGTLVDDAQELRADLVIDGGVIVAVAAPGTVDGARRIIDVDGALVVPGGVDAHVHFDFALPPLVSQGYEQGSIAALHGGTTTIIDFAERMPGGGGLAEAVAAKRAAADGSMHCDYALHLIVAGEVGASELAEVPAVFDAGVTSFKLFMNSHAMWPGDGAVAELLEVVGAHGGCAVLHCENADVIDRRTAALVAAGRTSYRFTEDSRPAWVEGEATARSIRIARAADCPIYIFHVTCADAAREIADAQARGWDVFAETCHNYLVFSKDDVVERPDGANWGNYPPLRPPEHRDAIWAALRDGTIDHVSTDDYTSTLENRNSIGLELPATPAGHNGVETRMAVLYTEAVVRRGMPVTDFVGLSSSRIAKRLGLWPRKGSLQVGADADVTVIDPGRSGTFRLEDLHTVDYSIWDGYAYTGAPVITIARGEVVVQDGAFAGGPPAGSFLHRKGRARAGGATAR</sequence>
<dbReference type="SUPFAM" id="SSF51556">
    <property type="entry name" value="Metallo-dependent hydrolases"/>
    <property type="match status" value="1"/>
</dbReference>
<dbReference type="AlphaFoldDB" id="A0A5B8UAC2"/>
<proteinExistence type="inferred from homology"/>
<dbReference type="Proteomes" id="UP000321805">
    <property type="component" value="Chromosome"/>
</dbReference>
<accession>A0A5B8UAC2</accession>
<dbReference type="GO" id="GO:0005829">
    <property type="term" value="C:cytosol"/>
    <property type="evidence" value="ECO:0007669"/>
    <property type="project" value="TreeGrafter"/>
</dbReference>
<dbReference type="EMBL" id="CP042430">
    <property type="protein sequence ID" value="QEC49985.1"/>
    <property type="molecule type" value="Genomic_DNA"/>
</dbReference>
<dbReference type="InterPro" id="IPR006680">
    <property type="entry name" value="Amidohydro-rel"/>
</dbReference>
<dbReference type="FunFam" id="3.20.20.140:FF:000174">
    <property type="entry name" value="Dihydropyrimidinase-related protein 2"/>
    <property type="match status" value="1"/>
</dbReference>
<name>A0A5B8UAC2_9ACTN</name>
<dbReference type="SUPFAM" id="SSF51338">
    <property type="entry name" value="Composite domain of metallo-dependent hydrolases"/>
    <property type="match status" value="1"/>
</dbReference>
<organism evidence="4 5">
    <name type="scientific">Baekduia soli</name>
    <dbReference type="NCBI Taxonomy" id="496014"/>
    <lineage>
        <taxon>Bacteria</taxon>
        <taxon>Bacillati</taxon>
        <taxon>Actinomycetota</taxon>
        <taxon>Thermoleophilia</taxon>
        <taxon>Solirubrobacterales</taxon>
        <taxon>Baekduiaceae</taxon>
        <taxon>Baekduia</taxon>
    </lineage>
</organism>
<dbReference type="Pfam" id="PF01979">
    <property type="entry name" value="Amidohydro_1"/>
    <property type="match status" value="1"/>
</dbReference>
<keyword evidence="4" id="KW-0378">Hydrolase</keyword>
<dbReference type="KEGG" id="bsol:FSW04_22055"/>
<dbReference type="RefSeq" id="WP_146922350.1">
    <property type="nucleotide sequence ID" value="NZ_CP042430.1"/>
</dbReference>
<gene>
    <name evidence="4" type="ORF">FSW04_22055</name>
</gene>
<reference evidence="4 5" key="1">
    <citation type="journal article" date="2018" name="J. Microbiol.">
        <title>Baekduia soli gen. nov., sp. nov., a novel bacterium isolated from the soil of Baekdu Mountain and proposal of a novel family name, Baekduiaceae fam. nov.</title>
        <authorList>
            <person name="An D.S."/>
            <person name="Siddiqi M.Z."/>
            <person name="Kim K.H."/>
            <person name="Yu H.S."/>
            <person name="Im W.T."/>
        </authorList>
    </citation>
    <scope>NUCLEOTIDE SEQUENCE [LARGE SCALE GENOMIC DNA]</scope>
    <source>
        <strain evidence="4 5">BR7-21</strain>
    </source>
</reference>
<dbReference type="PANTHER" id="PTHR11647">
    <property type="entry name" value="HYDRANTOINASE/DIHYDROPYRIMIDINASE FAMILY MEMBER"/>
    <property type="match status" value="1"/>
</dbReference>
<evidence type="ECO:0000313" key="4">
    <source>
        <dbReference type="EMBL" id="QEC49985.1"/>
    </source>
</evidence>
<keyword evidence="5" id="KW-1185">Reference proteome</keyword>
<evidence type="ECO:0000256" key="2">
    <source>
        <dbReference type="ARBA" id="ARBA00008829"/>
    </source>
</evidence>
<dbReference type="PANTHER" id="PTHR11647:SF1">
    <property type="entry name" value="COLLAPSIN RESPONSE MEDIATOR PROTEIN"/>
    <property type="match status" value="1"/>
</dbReference>
<evidence type="ECO:0000313" key="5">
    <source>
        <dbReference type="Proteomes" id="UP000321805"/>
    </source>
</evidence>
<dbReference type="Gene3D" id="3.20.20.140">
    <property type="entry name" value="Metal-dependent hydrolases"/>
    <property type="match status" value="1"/>
</dbReference>
<feature type="domain" description="Amidohydrolase-related" evidence="3">
    <location>
        <begin position="53"/>
        <end position="437"/>
    </location>
</feature>